<keyword evidence="2" id="KW-1133">Transmembrane helix</keyword>
<accession>A0A6J7FZN6</accession>
<name>A0A6J7FZN6_9ZZZZ</name>
<gene>
    <name evidence="3" type="ORF">UFOPK3495_00882</name>
    <name evidence="4" type="ORF">UFOPK4237_00713</name>
</gene>
<reference evidence="3" key="1">
    <citation type="submission" date="2020-05" db="EMBL/GenBank/DDBJ databases">
        <authorList>
            <person name="Chiriac C."/>
            <person name="Salcher M."/>
            <person name="Ghai R."/>
            <person name="Kavagutti S V."/>
        </authorList>
    </citation>
    <scope>NUCLEOTIDE SEQUENCE</scope>
</reference>
<evidence type="ECO:0000313" key="4">
    <source>
        <dbReference type="EMBL" id="CAB5037849.1"/>
    </source>
</evidence>
<proteinExistence type="predicted"/>
<feature type="transmembrane region" description="Helical" evidence="2">
    <location>
        <begin position="52"/>
        <end position="78"/>
    </location>
</feature>
<dbReference type="EMBL" id="CAFBMC010000041">
    <property type="protein sequence ID" value="CAB4899538.1"/>
    <property type="molecule type" value="Genomic_DNA"/>
</dbReference>
<feature type="region of interest" description="Disordered" evidence="1">
    <location>
        <begin position="1"/>
        <end position="26"/>
    </location>
</feature>
<sequence>MSDEGTPTAEQTWPSDPEAPNALGDPVALSLDASEPAEETARDQVARTSSDAIVAFILSLISWIACPIVFAVVALIFAMKADKSISTSAGQVSGGGLLLAAKLIAWINIGFWIAVLVIGGFIGIVLLLAGAGSQPTHP</sequence>
<organism evidence="3">
    <name type="scientific">freshwater metagenome</name>
    <dbReference type="NCBI Taxonomy" id="449393"/>
    <lineage>
        <taxon>unclassified sequences</taxon>
        <taxon>metagenomes</taxon>
        <taxon>ecological metagenomes</taxon>
    </lineage>
</organism>
<evidence type="ECO:0000256" key="1">
    <source>
        <dbReference type="SAM" id="MobiDB-lite"/>
    </source>
</evidence>
<keyword evidence="2" id="KW-0812">Transmembrane</keyword>
<dbReference type="EMBL" id="CAFBPZ010000037">
    <property type="protein sequence ID" value="CAB5037849.1"/>
    <property type="molecule type" value="Genomic_DNA"/>
</dbReference>
<evidence type="ECO:0000313" key="3">
    <source>
        <dbReference type="EMBL" id="CAB4899538.1"/>
    </source>
</evidence>
<keyword evidence="2" id="KW-0472">Membrane</keyword>
<evidence type="ECO:0000256" key="2">
    <source>
        <dbReference type="SAM" id="Phobius"/>
    </source>
</evidence>
<dbReference type="AlphaFoldDB" id="A0A6J7FZN6"/>
<feature type="transmembrane region" description="Helical" evidence="2">
    <location>
        <begin position="103"/>
        <end position="129"/>
    </location>
</feature>
<protein>
    <submittedName>
        <fullName evidence="3">Unannotated protein</fullName>
    </submittedName>
</protein>